<dbReference type="RefSeq" id="WP_024752887.1">
    <property type="nucleotide sequence ID" value="NZ_CDNC01000022.1"/>
</dbReference>
<reference evidence="4" key="1">
    <citation type="submission" date="2015-01" db="EMBL/GenBank/DDBJ databases">
        <authorList>
            <person name="Manzoor Shahid"/>
            <person name="Zubair Saima"/>
        </authorList>
    </citation>
    <scope>NUCLEOTIDE SEQUENCE [LARGE SCALE GENOMIC DNA]</scope>
    <source>
        <strain evidence="4">V1</strain>
    </source>
</reference>
<name>A0A0B7GZK3_TREPH</name>
<reference evidence="2" key="2">
    <citation type="submission" date="2015-01" db="EMBL/GenBank/DDBJ databases">
        <authorList>
            <person name="Xiang T."/>
            <person name="Song Y."/>
            <person name="Huang L."/>
            <person name="Wang B."/>
            <person name="Wu P."/>
        </authorList>
    </citation>
    <scope>NUCLEOTIDE SEQUENCE [LARGE SCALE GENOMIC DNA]</scope>
    <source>
        <strain evidence="2">V1</strain>
    </source>
</reference>
<evidence type="ECO:0000313" key="3">
    <source>
        <dbReference type="EMBL" id="QEJ99414.1"/>
    </source>
</evidence>
<keyword evidence="1" id="KW-0175">Coiled coil</keyword>
<keyword evidence="4" id="KW-1185">Reference proteome</keyword>
<evidence type="ECO:0000313" key="2">
    <source>
        <dbReference type="EMBL" id="CEM62101.1"/>
    </source>
</evidence>
<feature type="coiled-coil region" evidence="1">
    <location>
        <begin position="208"/>
        <end position="235"/>
    </location>
</feature>
<sequence>MADLDPDLLALLDDVPPVMSGGLNDIPMLSQSREASGLAARDASEVDLTEAGFPEIKEFSNKKPHTLFDTAEFYKQVLAEESDRGQRIHALLTKYLPTKDPKDRSVYRQQLITAYWNLISHIALKAASGTASQEKKYALRFGMLLPTLLTPEQKDIFAKVIDENTYNQPIYYLDEWFGAIGAAKIAPSSTDEVKVKKSDDALRFQQLYSKAQGKLQSAESLLRAKSDERLRAEDAIKQKIDGLFTHETIPGIPGVKEGFNAGQKRSFTELSELLRKLSGLDKELQNFLASYQSAEADVRTLKERVETAGDGTANVSGAESEFTTIRQMIKMSCGRQGNHFPILTREYFRSSSNEIGTRENVLNVMRWIESIDPEAYCRQYRQQLNRIPPFVILLPSYGDIGFCWEPFDRYNRITSRGRIGIPMYPKNIKIALLTATADLRWQVAKEKASYYWMEEGLTGNYYQWVQAQKLKGDIKEHFINDYLLWMLKESEGIQKLDKEVRNIFWRYMPFAQHVKDELKNRAAVYQELCQKDLNRQMSDGY</sequence>
<dbReference type="OrthoDB" id="334160at2"/>
<gene>
    <name evidence="3" type="ORF">FUT82_16415</name>
    <name evidence="2" type="ORF">TPHV1_290018</name>
</gene>
<evidence type="ECO:0000313" key="4">
    <source>
        <dbReference type="Proteomes" id="UP000042527"/>
    </source>
</evidence>
<dbReference type="Proteomes" id="UP000323594">
    <property type="component" value="Chromosome"/>
</dbReference>
<proteinExistence type="predicted"/>
<dbReference type="GeneID" id="57751808"/>
<dbReference type="EMBL" id="CDNC01000022">
    <property type="protein sequence ID" value="CEM62101.1"/>
    <property type="molecule type" value="Genomic_DNA"/>
</dbReference>
<evidence type="ECO:0000313" key="5">
    <source>
        <dbReference type="Proteomes" id="UP000323594"/>
    </source>
</evidence>
<protein>
    <submittedName>
        <fullName evidence="2">Uncharacterized protein</fullName>
    </submittedName>
</protein>
<organism evidence="2 4">
    <name type="scientific">Treponema phagedenis</name>
    <dbReference type="NCBI Taxonomy" id="162"/>
    <lineage>
        <taxon>Bacteria</taxon>
        <taxon>Pseudomonadati</taxon>
        <taxon>Spirochaetota</taxon>
        <taxon>Spirochaetia</taxon>
        <taxon>Spirochaetales</taxon>
        <taxon>Treponemataceae</taxon>
        <taxon>Treponema</taxon>
    </lineage>
</organism>
<dbReference type="AlphaFoldDB" id="A0A0B7GZK3"/>
<dbReference type="Proteomes" id="UP000042527">
    <property type="component" value="Unassembled WGS sequence"/>
</dbReference>
<reference evidence="3 5" key="3">
    <citation type="submission" date="2019-08" db="EMBL/GenBank/DDBJ databases">
        <authorList>
            <person name="Kuhnert P."/>
        </authorList>
    </citation>
    <scope>NUCLEOTIDE SEQUENCE [LARGE SCALE GENOMIC DNA]</scope>
    <source>
        <strain evidence="3 5">B36.5</strain>
    </source>
</reference>
<dbReference type="EMBL" id="CP042817">
    <property type="protein sequence ID" value="QEJ99414.1"/>
    <property type="molecule type" value="Genomic_DNA"/>
</dbReference>
<evidence type="ECO:0000256" key="1">
    <source>
        <dbReference type="SAM" id="Coils"/>
    </source>
</evidence>
<accession>A0A0B7GZK3</accession>